<keyword evidence="2 4" id="KW-0863">Zinc-finger</keyword>
<organism evidence="7 8">
    <name type="scientific">Xylaria grammica</name>
    <dbReference type="NCBI Taxonomy" id="363999"/>
    <lineage>
        <taxon>Eukaryota</taxon>
        <taxon>Fungi</taxon>
        <taxon>Dikarya</taxon>
        <taxon>Ascomycota</taxon>
        <taxon>Pezizomycotina</taxon>
        <taxon>Sordariomycetes</taxon>
        <taxon>Xylariomycetidae</taxon>
        <taxon>Xylariales</taxon>
        <taxon>Xylariaceae</taxon>
        <taxon>Xylaria</taxon>
    </lineage>
</organism>
<evidence type="ECO:0000256" key="5">
    <source>
        <dbReference type="SAM" id="MobiDB-lite"/>
    </source>
</evidence>
<comment type="caution">
    <text evidence="7">The sequence shown here is derived from an EMBL/GenBank/DDBJ whole genome shotgun (WGS) entry which is preliminary data.</text>
</comment>
<evidence type="ECO:0000256" key="2">
    <source>
        <dbReference type="ARBA" id="ARBA00022771"/>
    </source>
</evidence>
<evidence type="ECO:0000256" key="1">
    <source>
        <dbReference type="ARBA" id="ARBA00022723"/>
    </source>
</evidence>
<dbReference type="SUPFAM" id="SSF144232">
    <property type="entry name" value="HIT/MYND zinc finger-like"/>
    <property type="match status" value="1"/>
</dbReference>
<dbReference type="GO" id="GO:0008270">
    <property type="term" value="F:zinc ion binding"/>
    <property type="evidence" value="ECO:0007669"/>
    <property type="project" value="UniProtKB-KW"/>
</dbReference>
<reference evidence="7 8" key="1">
    <citation type="submission" date="2018-12" db="EMBL/GenBank/DDBJ databases">
        <title>Draft genome sequence of Xylaria grammica IHI A82.</title>
        <authorList>
            <person name="Buettner E."/>
            <person name="Kellner H."/>
        </authorList>
    </citation>
    <scope>NUCLEOTIDE SEQUENCE [LARGE SCALE GENOMIC DNA]</scope>
    <source>
        <strain evidence="7 8">IHI A82</strain>
    </source>
</reference>
<dbReference type="Pfam" id="PF01753">
    <property type="entry name" value="zf-MYND"/>
    <property type="match status" value="1"/>
</dbReference>
<evidence type="ECO:0000256" key="3">
    <source>
        <dbReference type="ARBA" id="ARBA00022833"/>
    </source>
</evidence>
<dbReference type="InterPro" id="IPR002893">
    <property type="entry name" value="Znf_MYND"/>
</dbReference>
<protein>
    <recommendedName>
        <fullName evidence="6">MYND-type domain-containing protein</fullName>
    </recommendedName>
</protein>
<evidence type="ECO:0000259" key="6">
    <source>
        <dbReference type="PROSITE" id="PS50865"/>
    </source>
</evidence>
<dbReference type="STRING" id="363999.A0A439D4N8"/>
<dbReference type="Proteomes" id="UP000286045">
    <property type="component" value="Unassembled WGS sequence"/>
</dbReference>
<evidence type="ECO:0000313" key="8">
    <source>
        <dbReference type="Proteomes" id="UP000286045"/>
    </source>
</evidence>
<keyword evidence="1" id="KW-0479">Metal-binding</keyword>
<evidence type="ECO:0000256" key="4">
    <source>
        <dbReference type="PROSITE-ProRule" id="PRU00134"/>
    </source>
</evidence>
<dbReference type="EMBL" id="RYZI01000157">
    <property type="protein sequence ID" value="RWA09377.1"/>
    <property type="molecule type" value="Genomic_DNA"/>
</dbReference>
<keyword evidence="3" id="KW-0862">Zinc</keyword>
<accession>A0A439D4N8</accession>
<keyword evidence="8" id="KW-1185">Reference proteome</keyword>
<gene>
    <name evidence="7" type="ORF">EKO27_g5720</name>
</gene>
<dbReference type="Gene3D" id="6.10.140.2220">
    <property type="match status" value="1"/>
</dbReference>
<feature type="domain" description="MYND-type" evidence="6">
    <location>
        <begin position="42"/>
        <end position="78"/>
    </location>
</feature>
<dbReference type="PROSITE" id="PS01360">
    <property type="entry name" value="ZF_MYND_1"/>
    <property type="match status" value="1"/>
</dbReference>
<proteinExistence type="predicted"/>
<feature type="region of interest" description="Disordered" evidence="5">
    <location>
        <begin position="385"/>
        <end position="407"/>
    </location>
</feature>
<evidence type="ECO:0000313" key="7">
    <source>
        <dbReference type="EMBL" id="RWA09377.1"/>
    </source>
</evidence>
<dbReference type="PROSITE" id="PS50865">
    <property type="entry name" value="ZF_MYND_2"/>
    <property type="match status" value="1"/>
</dbReference>
<name>A0A439D4N8_9PEZI</name>
<dbReference type="AlphaFoldDB" id="A0A439D4N8"/>
<sequence length="407" mass="45641">MEENDLEASTAVMTAALAKTYEVVREMAKRCPPTNKVIRRRCTYCEEKGEYTCRGCESARYCSPECQAKDWPIHRLLCGSQSQTTRPSADHARAILFPADETEPRFIWVEQFSKSEYFFPIIDSWLTPYARYANMVADMNALLEEAGHDVAGHGLAMIGLHEQPLPDVPVNASILTVGKPGQMKTWFGNQLIVARRPNEPGTRGMTLDDVNFRDFRHAVDLYQHHPLNPCVINPERYKLPVMPGAIIHCDGALRRFGRFGLNSRIESVVLRRDQGEDSLVTESFCIGLAKFGLEWSCRRQATHQEWLDIDVKGLALVNLTARNMVHRTVKRNGGCSLRPVGNAGTIVVFDHSGRAIGPVQIQAFNTYFGHIPKSNDEIAMMNRQNEASRQCNEQKPGGETSGHVGRA</sequence>